<dbReference type="Gene3D" id="3.90.1150.10">
    <property type="entry name" value="Aspartate Aminotransferase, domain 1"/>
    <property type="match status" value="1"/>
</dbReference>
<dbReference type="PANTHER" id="PTHR30244">
    <property type="entry name" value="TRANSAMINASE"/>
    <property type="match status" value="1"/>
</dbReference>
<evidence type="ECO:0000256" key="1">
    <source>
        <dbReference type="ARBA" id="ARBA00022898"/>
    </source>
</evidence>
<dbReference type="GO" id="GO:0008483">
    <property type="term" value="F:transaminase activity"/>
    <property type="evidence" value="ECO:0007669"/>
    <property type="project" value="UniProtKB-KW"/>
</dbReference>
<feature type="modified residue" description="N6-(pyridoxal phosphate)lysine" evidence="4">
    <location>
        <position position="189"/>
    </location>
</feature>
<evidence type="ECO:0000313" key="6">
    <source>
        <dbReference type="EMBL" id="BCU54946.1"/>
    </source>
</evidence>
<dbReference type="EMBL" id="AP024590">
    <property type="protein sequence ID" value="BCU54946.1"/>
    <property type="molecule type" value="Genomic_DNA"/>
</dbReference>
<dbReference type="Pfam" id="PF01041">
    <property type="entry name" value="DegT_DnrJ_EryC1"/>
    <property type="match status" value="1"/>
</dbReference>
<dbReference type="RefSeq" id="WP_088219099.1">
    <property type="nucleotide sequence ID" value="NZ_AP024590.1"/>
</dbReference>
<dbReference type="InterPro" id="IPR015421">
    <property type="entry name" value="PyrdxlP-dep_Trfase_major"/>
</dbReference>
<dbReference type="AlphaFoldDB" id="A0AA86M435"/>
<comment type="similarity">
    <text evidence="2 5">Belongs to the DegT/DnrJ/EryC1 family.</text>
</comment>
<evidence type="ECO:0000313" key="7">
    <source>
        <dbReference type="Proteomes" id="UP000682928"/>
    </source>
</evidence>
<keyword evidence="6" id="KW-0808">Transferase</keyword>
<reference evidence="6" key="1">
    <citation type="submission" date="2021-04" db="EMBL/GenBank/DDBJ databases">
        <title>Difference and commonality of drug resistance evolution in various bacteria. and drug sensitivity profiles.</title>
        <authorList>
            <person name="Maeda T."/>
            <person name="Shibai A."/>
            <person name="Kawada K."/>
            <person name="Kotani H."/>
            <person name="Tarusawa Y."/>
            <person name="Tanabe K."/>
            <person name="Furusawa C."/>
        </authorList>
    </citation>
    <scope>NUCLEOTIDE SEQUENCE</scope>
    <source>
        <strain evidence="6">JCM 8580</strain>
    </source>
</reference>
<feature type="active site" description="Proton acceptor" evidence="3">
    <location>
        <position position="189"/>
    </location>
</feature>
<evidence type="ECO:0000256" key="3">
    <source>
        <dbReference type="PIRSR" id="PIRSR000390-1"/>
    </source>
</evidence>
<gene>
    <name evidence="6" type="ORF">ENKO_15400</name>
</gene>
<sequence length="367" mass="41274">MVEFLNLKKINSRQKNELLNAVEKVIDSGWYILGEELKAFEDEFSKFCQVNYTLGVANGLDALTLVLRAWKEMGKLKSGDEVIVQANTYIASVLAITENDLVPVLIEPDSRTFNLNADNVRSAISDKTRVILPVHLYGQITPMKEIMDIANEYKLLVLEDCAQSHGAQIGGKRAGSWGDAAGFSFYPGKNLGALGDAGAITTDDSELYNVLKALRNYGSQQKYLNIYQGVNSRLDEIQAAMLRVKLTMLAEDIEIRQAIAQRYLREIKNPLLELPYVDSMENHVWHLFVLKTNYREELQNWLAKNNIQSLIHYPVPPHKQNAYKEMNELSLPLTESLHTKVLSIPLDPTMSDDDIDTVISVLNGFVG</sequence>
<keyword evidence="6" id="KW-0032">Aminotransferase</keyword>
<evidence type="ECO:0000256" key="2">
    <source>
        <dbReference type="ARBA" id="ARBA00037999"/>
    </source>
</evidence>
<dbReference type="GO" id="GO:0030170">
    <property type="term" value="F:pyridoxal phosphate binding"/>
    <property type="evidence" value="ECO:0007669"/>
    <property type="project" value="TreeGrafter"/>
</dbReference>
<keyword evidence="1 4" id="KW-0663">Pyridoxal phosphate</keyword>
<dbReference type="Proteomes" id="UP000682928">
    <property type="component" value="Chromosome"/>
</dbReference>
<proteinExistence type="inferred from homology"/>
<dbReference type="GO" id="GO:0000271">
    <property type="term" value="P:polysaccharide biosynthetic process"/>
    <property type="evidence" value="ECO:0007669"/>
    <property type="project" value="TreeGrafter"/>
</dbReference>
<dbReference type="InterPro" id="IPR015424">
    <property type="entry name" value="PyrdxlP-dep_Trfase"/>
</dbReference>
<organism evidence="6 7">
    <name type="scientific">Enterobacter kobei</name>
    <dbReference type="NCBI Taxonomy" id="208224"/>
    <lineage>
        <taxon>Bacteria</taxon>
        <taxon>Pseudomonadati</taxon>
        <taxon>Pseudomonadota</taxon>
        <taxon>Gammaproteobacteria</taxon>
        <taxon>Enterobacterales</taxon>
        <taxon>Enterobacteriaceae</taxon>
        <taxon>Enterobacter</taxon>
        <taxon>Enterobacter cloacae complex</taxon>
    </lineage>
</organism>
<evidence type="ECO:0000256" key="4">
    <source>
        <dbReference type="PIRSR" id="PIRSR000390-2"/>
    </source>
</evidence>
<evidence type="ECO:0000256" key="5">
    <source>
        <dbReference type="RuleBase" id="RU004508"/>
    </source>
</evidence>
<dbReference type="InterPro" id="IPR015422">
    <property type="entry name" value="PyrdxlP-dep_Trfase_small"/>
</dbReference>
<dbReference type="PIRSF" id="PIRSF000390">
    <property type="entry name" value="PLP_StrS"/>
    <property type="match status" value="1"/>
</dbReference>
<name>A0AA86M435_9ENTR</name>
<dbReference type="PANTHER" id="PTHR30244:SF36">
    <property type="entry name" value="3-OXO-GLUCOSE-6-PHOSPHATE:GLUTAMATE AMINOTRANSFERASE"/>
    <property type="match status" value="1"/>
</dbReference>
<dbReference type="InterPro" id="IPR000653">
    <property type="entry name" value="DegT/StrS_aminotransferase"/>
</dbReference>
<accession>A0AA86M435</accession>
<dbReference type="SUPFAM" id="SSF53383">
    <property type="entry name" value="PLP-dependent transferases"/>
    <property type="match status" value="1"/>
</dbReference>
<dbReference type="CDD" id="cd00616">
    <property type="entry name" value="AHBA_syn"/>
    <property type="match status" value="1"/>
</dbReference>
<protein>
    <submittedName>
        <fullName evidence="6">Aminotransferase</fullName>
    </submittedName>
</protein>
<dbReference type="Gene3D" id="3.40.640.10">
    <property type="entry name" value="Type I PLP-dependent aspartate aminotransferase-like (Major domain)"/>
    <property type="match status" value="1"/>
</dbReference>